<accession>A0A2N6NS80</accession>
<dbReference type="Proteomes" id="UP000235728">
    <property type="component" value="Unassembled WGS sequence"/>
</dbReference>
<comment type="caution">
    <text evidence="2">The sequence shown here is derived from an EMBL/GenBank/DDBJ whole genome shotgun (WGS) entry which is preliminary data.</text>
</comment>
<reference evidence="2 3" key="1">
    <citation type="journal article" date="2016" name="Appl. Microbiol. Biotechnol.">
        <title>Characterization of T-DNA insertion mutants with decreased virulence in the entomopathogenic fungus Beauveria bassiana JEF-007.</title>
        <authorList>
            <person name="Kim S."/>
            <person name="Lee S.J."/>
            <person name="Nai Y.S."/>
            <person name="Yu J.S."/>
            <person name="Lee M.R."/>
            <person name="Yang Y.T."/>
            <person name="Kim J.S."/>
        </authorList>
    </citation>
    <scope>NUCLEOTIDE SEQUENCE [LARGE SCALE GENOMIC DNA]</scope>
    <source>
        <strain evidence="2 3">JEF-007</strain>
    </source>
</reference>
<dbReference type="OMA" id="RCWRSEF"/>
<dbReference type="InterPro" id="IPR000719">
    <property type="entry name" value="Prot_kinase_dom"/>
</dbReference>
<name>A0A2N6NS80_BEABA</name>
<dbReference type="SUPFAM" id="SSF56112">
    <property type="entry name" value="Protein kinase-like (PK-like)"/>
    <property type="match status" value="1"/>
</dbReference>
<dbReference type="EMBL" id="MRVG01000004">
    <property type="protein sequence ID" value="PMB70137.1"/>
    <property type="molecule type" value="Genomic_DNA"/>
</dbReference>
<dbReference type="Gene3D" id="1.10.510.10">
    <property type="entry name" value="Transferase(Phosphotransferase) domain 1"/>
    <property type="match status" value="1"/>
</dbReference>
<protein>
    <submittedName>
        <fullName evidence="2">Serine/threonine-protein kinase Sgk1</fullName>
    </submittedName>
</protein>
<feature type="domain" description="Protein kinase" evidence="1">
    <location>
        <begin position="14"/>
        <end position="302"/>
    </location>
</feature>
<dbReference type="AlphaFoldDB" id="A0A2N6NS80"/>
<proteinExistence type="predicted"/>
<keyword evidence="2" id="KW-0808">Transferase</keyword>
<dbReference type="SMART" id="SM00220">
    <property type="entry name" value="S_TKc"/>
    <property type="match status" value="1"/>
</dbReference>
<evidence type="ECO:0000313" key="3">
    <source>
        <dbReference type="Proteomes" id="UP000235728"/>
    </source>
</evidence>
<gene>
    <name evidence="2" type="primary">SGK1</name>
    <name evidence="2" type="ORF">BM221_004786</name>
</gene>
<dbReference type="GO" id="GO:0005524">
    <property type="term" value="F:ATP binding"/>
    <property type="evidence" value="ECO:0007669"/>
    <property type="project" value="InterPro"/>
</dbReference>
<sequence>MADGWNQVLPRSLFNKCEFIGKGATGWVFEVAPGITLKYLCTGRDDEFRRENEMYELIERSSPPPYFVQSFLRLPYAHFMQSIPDCLDLRLRSNRRQDPKTLRCFEVLRLEPTAKIEQWAAELSSAIAWLESLGLVQGDLRPSNILLDRDHDDHLKLVDFDSCAKIGDRDPGLPPPWSHSKHRFYGAVTEQFSFGSILYNMTRGLELYEDLGPEVHQLFDNMEFPELSDSRLDVLTRRCWWGEFATLADLAKECATLQGASLAATADTANDEYKTRMKKTCEELLRTKLADLGDESPRDVSA</sequence>
<dbReference type="Pfam" id="PF00069">
    <property type="entry name" value="Pkinase"/>
    <property type="match status" value="1"/>
</dbReference>
<dbReference type="GO" id="GO:0004672">
    <property type="term" value="F:protein kinase activity"/>
    <property type="evidence" value="ECO:0007669"/>
    <property type="project" value="InterPro"/>
</dbReference>
<dbReference type="InterPro" id="IPR011009">
    <property type="entry name" value="Kinase-like_dom_sf"/>
</dbReference>
<evidence type="ECO:0000259" key="1">
    <source>
        <dbReference type="PROSITE" id="PS50011"/>
    </source>
</evidence>
<evidence type="ECO:0000313" key="2">
    <source>
        <dbReference type="EMBL" id="PMB70137.1"/>
    </source>
</evidence>
<organism evidence="2 3">
    <name type="scientific">Beauveria bassiana</name>
    <name type="common">White muscardine disease fungus</name>
    <name type="synonym">Tritirachium shiotae</name>
    <dbReference type="NCBI Taxonomy" id="176275"/>
    <lineage>
        <taxon>Eukaryota</taxon>
        <taxon>Fungi</taxon>
        <taxon>Dikarya</taxon>
        <taxon>Ascomycota</taxon>
        <taxon>Pezizomycotina</taxon>
        <taxon>Sordariomycetes</taxon>
        <taxon>Hypocreomycetidae</taxon>
        <taxon>Hypocreales</taxon>
        <taxon>Cordycipitaceae</taxon>
        <taxon>Beauveria</taxon>
    </lineage>
</organism>
<dbReference type="PROSITE" id="PS50011">
    <property type="entry name" value="PROTEIN_KINASE_DOM"/>
    <property type="match status" value="1"/>
</dbReference>
<keyword evidence="2" id="KW-0418">Kinase</keyword>